<evidence type="ECO:0000256" key="1">
    <source>
        <dbReference type="SAM" id="MobiDB-lite"/>
    </source>
</evidence>
<gene>
    <name evidence="2" type="ORF">H103_07480</name>
</gene>
<dbReference type="EMBL" id="KK207915">
    <property type="protein sequence ID" value="EZF48913.1"/>
    <property type="molecule type" value="Genomic_DNA"/>
</dbReference>
<dbReference type="EMBL" id="KK207915">
    <property type="protein sequence ID" value="EZF48914.1"/>
    <property type="molecule type" value="Genomic_DNA"/>
</dbReference>
<organism evidence="2">
    <name type="scientific">Trichophyton rubrum CBS 288.86</name>
    <dbReference type="NCBI Taxonomy" id="1215330"/>
    <lineage>
        <taxon>Eukaryota</taxon>
        <taxon>Fungi</taxon>
        <taxon>Dikarya</taxon>
        <taxon>Ascomycota</taxon>
        <taxon>Pezizomycotina</taxon>
        <taxon>Eurotiomycetes</taxon>
        <taxon>Eurotiomycetidae</taxon>
        <taxon>Onygenales</taxon>
        <taxon>Arthrodermataceae</taxon>
        <taxon>Trichophyton</taxon>
    </lineage>
</organism>
<dbReference type="AlphaFoldDB" id="A0A022VT45"/>
<dbReference type="HOGENOM" id="CLU_046151_0_0_1"/>
<dbReference type="Proteomes" id="UP000023758">
    <property type="component" value="Unassembled WGS sequence"/>
</dbReference>
<feature type="compositionally biased region" description="Basic and acidic residues" evidence="1">
    <location>
        <begin position="192"/>
        <end position="204"/>
    </location>
</feature>
<feature type="compositionally biased region" description="Polar residues" evidence="1">
    <location>
        <begin position="206"/>
        <end position="220"/>
    </location>
</feature>
<reference evidence="2" key="1">
    <citation type="submission" date="2014-02" db="EMBL/GenBank/DDBJ databases">
        <title>The Genome Sequence of Trichophyton rubrum (morphotype fischeri) CBS 288.86.</title>
        <authorList>
            <consortium name="The Broad Institute Genomics Platform"/>
            <person name="Cuomo C.A."/>
            <person name="White T.C."/>
            <person name="Graser Y."/>
            <person name="Martinez-Rossi N."/>
            <person name="Heitman J."/>
            <person name="Young S.K."/>
            <person name="Zeng Q."/>
            <person name="Gargeya S."/>
            <person name="Abouelleil A."/>
            <person name="Alvarado L."/>
            <person name="Chapman S.B."/>
            <person name="Gainer-Dewar J."/>
            <person name="Goldberg J."/>
            <person name="Griggs A."/>
            <person name="Gujja S."/>
            <person name="Hansen M."/>
            <person name="Howarth C."/>
            <person name="Imamovic A."/>
            <person name="Larimer J."/>
            <person name="Martinez D."/>
            <person name="Murphy C."/>
            <person name="Pearson M.D."/>
            <person name="Persinoti G."/>
            <person name="Poon T."/>
            <person name="Priest M."/>
            <person name="Roberts A.D."/>
            <person name="Saif S."/>
            <person name="Shea T.D."/>
            <person name="Sykes S.N."/>
            <person name="Wortman J."/>
            <person name="Nusbaum C."/>
            <person name="Birren B."/>
        </authorList>
    </citation>
    <scope>NUCLEOTIDE SEQUENCE [LARGE SCALE GENOMIC DNA]</scope>
    <source>
        <strain evidence="2">CBS 288.86</strain>
    </source>
</reference>
<feature type="region of interest" description="Disordered" evidence="1">
    <location>
        <begin position="183"/>
        <end position="220"/>
    </location>
</feature>
<proteinExistence type="predicted"/>
<evidence type="ECO:0000313" key="2">
    <source>
        <dbReference type="EMBL" id="EZF48913.1"/>
    </source>
</evidence>
<sequence length="425" mass="48312">MSRSNDIVEFPRSAVAWRELASKSHVKDESIHSKTCDSASKISKEQYLLLRSYWVEVKRKATKAEDWGINTVDEASGWLDKFDDWQAYLNNLGSQPIMLIPRLGSFSYVYMTLCQVIRLPEEYTEEEEDKNVNFSPIASRLRSSDYKVFLESPTKAAAERKGLDQSMGTNKFAQMLQQLSIKEGAGDNSSDEDIKGKGNAKDDQNESASNAGSDSTQAHSWVQMSPNSFRKAFPRVEDEQIVNGFLIAFLAALCMHHPDVKLEWSPVRKGFKFGRSSDTAGETKAFLFEARTDGHLSEPVLRKTDIRSTVIVEVKPTLRGYNNRVIYQATAQMAAWIYEEPDEPGSQEPYRRAMILQERQQIRLVVAKYDRNYINYLKNTANAAATMSLLEMHEVRVWDIGERDEMKEFGNILLALVLQGGKLLY</sequence>
<accession>A0A022VT45</accession>
<protein>
    <submittedName>
        <fullName evidence="2">Uncharacterized protein</fullName>
    </submittedName>
</protein>
<dbReference type="OrthoDB" id="4170444at2759"/>
<name>A0A022VT45_TRIRU</name>